<evidence type="ECO:0000256" key="6">
    <source>
        <dbReference type="ARBA" id="ARBA00023136"/>
    </source>
</evidence>
<evidence type="ECO:0000313" key="9">
    <source>
        <dbReference type="EMBL" id="SDW37597.1"/>
    </source>
</evidence>
<keyword evidence="6 7" id="KW-0472">Membrane</keyword>
<dbReference type="PANTHER" id="PTHR42920">
    <property type="entry name" value="OS03G0707200 PROTEIN-RELATED"/>
    <property type="match status" value="1"/>
</dbReference>
<dbReference type="AlphaFoldDB" id="A0A1H2T1D4"/>
<evidence type="ECO:0000256" key="5">
    <source>
        <dbReference type="ARBA" id="ARBA00022989"/>
    </source>
</evidence>
<feature type="transmembrane region" description="Helical" evidence="7">
    <location>
        <begin position="204"/>
        <end position="223"/>
    </location>
</feature>
<dbReference type="InterPro" id="IPR000620">
    <property type="entry name" value="EamA_dom"/>
</dbReference>
<feature type="transmembrane region" description="Helical" evidence="7">
    <location>
        <begin position="27"/>
        <end position="46"/>
    </location>
</feature>
<organism evidence="9 10">
    <name type="scientific">Acidaminococcus fermentans</name>
    <dbReference type="NCBI Taxonomy" id="905"/>
    <lineage>
        <taxon>Bacteria</taxon>
        <taxon>Bacillati</taxon>
        <taxon>Bacillota</taxon>
        <taxon>Negativicutes</taxon>
        <taxon>Acidaminococcales</taxon>
        <taxon>Acidaminococcaceae</taxon>
        <taxon>Acidaminococcus</taxon>
    </lineage>
</organism>
<feature type="domain" description="EamA" evidence="8">
    <location>
        <begin position="173"/>
        <end position="310"/>
    </location>
</feature>
<accession>A0A1H2T1D4</accession>
<protein>
    <submittedName>
        <fullName evidence="9">Threonine/homoserine efflux transporter RhtA</fullName>
    </submittedName>
</protein>
<evidence type="ECO:0000256" key="1">
    <source>
        <dbReference type="ARBA" id="ARBA00004651"/>
    </source>
</evidence>
<feature type="transmembrane region" description="Helical" evidence="7">
    <location>
        <begin position="243"/>
        <end position="260"/>
    </location>
</feature>
<feature type="transmembrane region" description="Helical" evidence="7">
    <location>
        <begin position="148"/>
        <end position="171"/>
    </location>
</feature>
<keyword evidence="3" id="KW-1003">Cell membrane</keyword>
<feature type="transmembrane region" description="Helical" evidence="7">
    <location>
        <begin position="295"/>
        <end position="311"/>
    </location>
</feature>
<feature type="transmembrane region" description="Helical" evidence="7">
    <location>
        <begin position="272"/>
        <end position="289"/>
    </location>
</feature>
<reference evidence="9 10" key="1">
    <citation type="submission" date="2016-10" db="EMBL/GenBank/DDBJ databases">
        <authorList>
            <person name="Varghese N."/>
            <person name="Submissions S."/>
        </authorList>
    </citation>
    <scope>NUCLEOTIDE SEQUENCE [LARGE SCALE GENOMIC DNA]</scope>
    <source>
        <strain evidence="9 10">WCC6</strain>
    </source>
</reference>
<evidence type="ECO:0000256" key="4">
    <source>
        <dbReference type="ARBA" id="ARBA00022692"/>
    </source>
</evidence>
<dbReference type="EMBL" id="FNOP01000001">
    <property type="protein sequence ID" value="SDW37597.1"/>
    <property type="molecule type" value="Genomic_DNA"/>
</dbReference>
<dbReference type="Gene3D" id="1.10.3730.20">
    <property type="match status" value="1"/>
</dbReference>
<evidence type="ECO:0000256" key="2">
    <source>
        <dbReference type="ARBA" id="ARBA00007362"/>
    </source>
</evidence>
<dbReference type="Proteomes" id="UP000182379">
    <property type="component" value="Unassembled WGS sequence"/>
</dbReference>
<evidence type="ECO:0000256" key="3">
    <source>
        <dbReference type="ARBA" id="ARBA00022475"/>
    </source>
</evidence>
<sequence length="313" mass="33598">MQQLLFYGILILTMCEKGNTMDQMKGNLLLLLTALIWGSAFVAQSVGMDYVGPFTFNAARNLLATGVLVPVVLAFGGVRQGSLWQRLRPDAVTVKAGLCCGVIMGVASNLQQVGIAQTTAGKAGFITALYIILVPILGRFLGRTVRKILLLCVPMALVGFYLLCVTGDFTISFGDFLVFLCAVFFALHILCVDHFLLKGASGVRVAWIQFAMTFLVSLLGALVWETLPAAGLGPALWSARWPLLYTAGLSSGVAYTLQIVGQKYTDPTTATLIMSLESVFAVLAGWLFLGEVMTLREIIGCGLVFAAVLLAQR</sequence>
<keyword evidence="5 7" id="KW-1133">Transmembrane helix</keyword>
<dbReference type="InterPro" id="IPR051258">
    <property type="entry name" value="Diverse_Substrate_Transporter"/>
</dbReference>
<evidence type="ECO:0000313" key="10">
    <source>
        <dbReference type="Proteomes" id="UP000182379"/>
    </source>
</evidence>
<dbReference type="GO" id="GO:0005886">
    <property type="term" value="C:plasma membrane"/>
    <property type="evidence" value="ECO:0007669"/>
    <property type="project" value="UniProtKB-SubCell"/>
</dbReference>
<comment type="subcellular location">
    <subcellularLocation>
        <location evidence="1">Cell membrane</location>
        <topology evidence="1">Multi-pass membrane protein</topology>
    </subcellularLocation>
</comment>
<comment type="similarity">
    <text evidence="2">Belongs to the EamA transporter family.</text>
</comment>
<feature type="domain" description="EamA" evidence="8">
    <location>
        <begin position="24"/>
        <end position="163"/>
    </location>
</feature>
<dbReference type="Pfam" id="PF00892">
    <property type="entry name" value="EamA"/>
    <property type="match status" value="2"/>
</dbReference>
<evidence type="ECO:0000256" key="7">
    <source>
        <dbReference type="SAM" id="Phobius"/>
    </source>
</evidence>
<keyword evidence="4 7" id="KW-0812">Transmembrane</keyword>
<name>A0A1H2T1D4_ACIFE</name>
<dbReference type="PANTHER" id="PTHR42920:SF5">
    <property type="entry name" value="EAMA DOMAIN-CONTAINING PROTEIN"/>
    <property type="match status" value="1"/>
</dbReference>
<gene>
    <name evidence="9" type="ORF">SAMN05216495_10187</name>
</gene>
<proteinExistence type="inferred from homology"/>
<feature type="transmembrane region" description="Helical" evidence="7">
    <location>
        <begin position="177"/>
        <end position="197"/>
    </location>
</feature>
<feature type="transmembrane region" description="Helical" evidence="7">
    <location>
        <begin position="123"/>
        <end position="141"/>
    </location>
</feature>
<feature type="transmembrane region" description="Helical" evidence="7">
    <location>
        <begin position="58"/>
        <end position="78"/>
    </location>
</feature>
<dbReference type="SUPFAM" id="SSF103481">
    <property type="entry name" value="Multidrug resistance efflux transporter EmrE"/>
    <property type="match status" value="2"/>
</dbReference>
<dbReference type="InterPro" id="IPR037185">
    <property type="entry name" value="EmrE-like"/>
</dbReference>
<evidence type="ECO:0000259" key="8">
    <source>
        <dbReference type="Pfam" id="PF00892"/>
    </source>
</evidence>
<comment type="caution">
    <text evidence="9">The sequence shown here is derived from an EMBL/GenBank/DDBJ whole genome shotgun (WGS) entry which is preliminary data.</text>
</comment>
<feature type="transmembrane region" description="Helical" evidence="7">
    <location>
        <begin position="90"/>
        <end position="111"/>
    </location>
</feature>